<dbReference type="Proteomes" id="UP001178888">
    <property type="component" value="Unassembled WGS sequence"/>
</dbReference>
<name>A0A4R5VNQ5_9BACI</name>
<protein>
    <submittedName>
        <fullName evidence="2">Fur-regulated basic protein FbpA</fullName>
    </submittedName>
</protein>
<sequence>MSTHLRIGIDTLKKYYINKLIQSGPDKDFKTELDSLTLSELKLILKNQIPNQK</sequence>
<dbReference type="EMBL" id="SMYO01000008">
    <property type="protein sequence ID" value="TDK59740.1"/>
    <property type="molecule type" value="Genomic_DNA"/>
</dbReference>
<evidence type="ECO:0000313" key="3">
    <source>
        <dbReference type="Proteomes" id="UP000295132"/>
    </source>
</evidence>
<evidence type="ECO:0000313" key="1">
    <source>
        <dbReference type="EMBL" id="MDQ6595931.1"/>
    </source>
</evidence>
<organism evidence="2 3">
    <name type="scientific">Bacillus salipaludis</name>
    <dbReference type="NCBI Taxonomy" id="2547811"/>
    <lineage>
        <taxon>Bacteria</taxon>
        <taxon>Bacillati</taxon>
        <taxon>Bacillota</taxon>
        <taxon>Bacilli</taxon>
        <taxon>Bacillales</taxon>
        <taxon>Bacillaceae</taxon>
        <taxon>Bacillus</taxon>
    </lineage>
</organism>
<comment type="caution">
    <text evidence="2">The sequence shown here is derived from an EMBL/GenBank/DDBJ whole genome shotgun (WGS) entry which is preliminary data.</text>
</comment>
<proteinExistence type="predicted"/>
<evidence type="ECO:0000313" key="4">
    <source>
        <dbReference type="Proteomes" id="UP001178888"/>
    </source>
</evidence>
<reference evidence="2 3" key="1">
    <citation type="submission" date="2019-03" db="EMBL/GenBank/DDBJ databases">
        <title>Bacillus niacini sp. nov. a Nicotinate-Metabolizing Mesophile Isolated from Soil.</title>
        <authorList>
            <person name="Zhang G."/>
        </authorList>
    </citation>
    <scope>NUCLEOTIDE SEQUENCE [LARGE SCALE GENOMIC DNA]</scope>
    <source>
        <strain evidence="2 3">WN066</strain>
    </source>
</reference>
<dbReference type="EMBL" id="JAVGVR010000001">
    <property type="protein sequence ID" value="MDQ6595931.1"/>
    <property type="molecule type" value="Genomic_DNA"/>
</dbReference>
<gene>
    <name evidence="2" type="ORF">E2K98_17585</name>
    <name evidence="1" type="ORF">RCG21_05915</name>
</gene>
<dbReference type="Proteomes" id="UP000295132">
    <property type="component" value="Unassembled WGS sequence"/>
</dbReference>
<dbReference type="RefSeq" id="WP_133336368.1">
    <property type="nucleotide sequence ID" value="NZ_JAVGVR010000001.1"/>
</dbReference>
<keyword evidence="4" id="KW-1185">Reference proteome</keyword>
<reference evidence="1" key="2">
    <citation type="submission" date="2023-08" db="EMBL/GenBank/DDBJ databases">
        <title>Nitrogen cycling bacteria in agricultural field soils.</title>
        <authorList>
            <person name="Jang J."/>
        </authorList>
    </citation>
    <scope>NUCLEOTIDE SEQUENCE</scope>
    <source>
        <strain evidence="1">PS3-36</strain>
    </source>
</reference>
<dbReference type="AlphaFoldDB" id="A0A4R5VNQ5"/>
<evidence type="ECO:0000313" key="2">
    <source>
        <dbReference type="EMBL" id="TDK59740.1"/>
    </source>
</evidence>
<accession>A0A4R5VNQ5</accession>